<feature type="region of interest" description="Disordered" evidence="1">
    <location>
        <begin position="79"/>
        <end position="164"/>
    </location>
</feature>
<dbReference type="PANTHER" id="PTHR48125:SF10">
    <property type="entry name" value="OS12G0136300 PROTEIN"/>
    <property type="match status" value="1"/>
</dbReference>
<evidence type="ECO:0000313" key="2">
    <source>
        <dbReference type="EMBL" id="CAK0799551.1"/>
    </source>
</evidence>
<protein>
    <submittedName>
        <fullName evidence="2">Uncharacterized protein</fullName>
    </submittedName>
</protein>
<proteinExistence type="predicted"/>
<feature type="compositionally biased region" description="Pro residues" evidence="1">
    <location>
        <begin position="80"/>
        <end position="91"/>
    </location>
</feature>
<organism evidence="2 3">
    <name type="scientific">Prorocentrum cordatum</name>
    <dbReference type="NCBI Taxonomy" id="2364126"/>
    <lineage>
        <taxon>Eukaryota</taxon>
        <taxon>Sar</taxon>
        <taxon>Alveolata</taxon>
        <taxon>Dinophyceae</taxon>
        <taxon>Prorocentrales</taxon>
        <taxon>Prorocentraceae</taxon>
        <taxon>Prorocentrum</taxon>
    </lineage>
</organism>
<evidence type="ECO:0000313" key="3">
    <source>
        <dbReference type="Proteomes" id="UP001189429"/>
    </source>
</evidence>
<feature type="compositionally biased region" description="Polar residues" evidence="1">
    <location>
        <begin position="155"/>
        <end position="164"/>
    </location>
</feature>
<gene>
    <name evidence="2" type="ORF">PCOR1329_LOCUS7960</name>
</gene>
<name>A0ABN9Q1N9_9DINO</name>
<comment type="caution">
    <text evidence="2">The sequence shown here is derived from an EMBL/GenBank/DDBJ whole genome shotgun (WGS) entry which is preliminary data.</text>
</comment>
<evidence type="ECO:0000256" key="1">
    <source>
        <dbReference type="SAM" id="MobiDB-lite"/>
    </source>
</evidence>
<dbReference type="Proteomes" id="UP001189429">
    <property type="component" value="Unassembled WGS sequence"/>
</dbReference>
<feature type="compositionally biased region" description="Pro residues" evidence="1">
    <location>
        <begin position="110"/>
        <end position="137"/>
    </location>
</feature>
<keyword evidence="3" id="KW-1185">Reference proteome</keyword>
<accession>A0ABN9Q1N9</accession>
<dbReference type="EMBL" id="CAUYUJ010002171">
    <property type="protein sequence ID" value="CAK0799551.1"/>
    <property type="molecule type" value="Genomic_DNA"/>
</dbReference>
<dbReference type="PRINTS" id="PR01217">
    <property type="entry name" value="PRICHEXTENSN"/>
</dbReference>
<dbReference type="PANTHER" id="PTHR48125">
    <property type="entry name" value="LP07818P1"/>
    <property type="match status" value="1"/>
</dbReference>
<feature type="compositionally biased region" description="Low complexity" evidence="1">
    <location>
        <begin position="92"/>
        <end position="109"/>
    </location>
</feature>
<feature type="region of interest" description="Disordered" evidence="1">
    <location>
        <begin position="489"/>
        <end position="510"/>
    </location>
</feature>
<reference evidence="2" key="1">
    <citation type="submission" date="2023-10" db="EMBL/GenBank/DDBJ databases">
        <authorList>
            <person name="Chen Y."/>
            <person name="Shah S."/>
            <person name="Dougan E. K."/>
            <person name="Thang M."/>
            <person name="Chan C."/>
        </authorList>
    </citation>
    <scope>NUCLEOTIDE SEQUENCE [LARGE SCALE GENOMIC DNA]</scope>
</reference>
<sequence length="510" mass="55723">MCASPCGFALWRVLLPFTPVLALALLGLGLRRTCDLAILSGGTWDLLRGLAGAQPAAPLAPAPAPLALAPAPAPALALAPPAPAPAPPAQAPAPAAQAPAPALPAQAAAPAPPAPAPPAPAPALLAPAPPAPAPAPAPAQAHTGNDSRAEVRPRPQTSEGQPGQASWNLSVAVCFNGLQRHLLSWPVRYHYVKHVEEPLQRYGFKVDRYLSVVKPFAPLSVISATYNATALREVPEEKFYKSCNSKTHIVDRQELLQYVSVRDCYEQIEAVESAANARYTWIYRMRTDMVHLADIPLHPGLSQQFAYVSHGGMSRDHGWQCMNDHIFLCPRRLCRPYFFVIELWDNQFSCGSSRPKQDLLPEGWDGPPSEPFVLPKKPNSMQQWYFFRRYTRSTQGRPCNSTQTDAECCGLLRELEWWYVLARNKSGKVLSVDCHYGIRERHGTGCPERCQETLKQCKDVSREFERLCTAEPGHADCAWVWQGWSPPGTTTASLPAAPGSRKPSKTLPSP</sequence>